<keyword evidence="6 10" id="KW-1133">Transmembrane helix</keyword>
<evidence type="ECO:0000256" key="6">
    <source>
        <dbReference type="ARBA" id="ARBA00022989"/>
    </source>
</evidence>
<evidence type="ECO:0000256" key="4">
    <source>
        <dbReference type="ARBA" id="ARBA00022692"/>
    </source>
</evidence>
<dbReference type="Pfam" id="PF13641">
    <property type="entry name" value="Glyco_tranf_2_3"/>
    <property type="match status" value="1"/>
</dbReference>
<evidence type="ECO:0000256" key="5">
    <source>
        <dbReference type="ARBA" id="ARBA00022801"/>
    </source>
</evidence>
<dbReference type="EMBL" id="WRXN01000009">
    <property type="protein sequence ID" value="MVT10534.1"/>
    <property type="molecule type" value="Genomic_DNA"/>
</dbReference>
<accession>A0A7K1U834</accession>
<feature type="transmembrane region" description="Helical" evidence="10">
    <location>
        <begin position="496"/>
        <end position="519"/>
    </location>
</feature>
<dbReference type="PANTHER" id="PTHR43867">
    <property type="entry name" value="CELLULOSE SYNTHASE CATALYTIC SUBUNIT A [UDP-FORMING]"/>
    <property type="match status" value="1"/>
</dbReference>
<evidence type="ECO:0000256" key="2">
    <source>
        <dbReference type="ARBA" id="ARBA00022676"/>
    </source>
</evidence>
<dbReference type="InterPro" id="IPR050321">
    <property type="entry name" value="Glycosyltr_2/OpgH_subfam"/>
</dbReference>
<feature type="transmembrane region" description="Helical" evidence="10">
    <location>
        <begin position="367"/>
        <end position="391"/>
    </location>
</feature>
<comment type="similarity">
    <text evidence="9">Belongs to the glycosyl hydrolase 26 family.</text>
</comment>
<evidence type="ECO:0000256" key="1">
    <source>
        <dbReference type="ARBA" id="ARBA00004141"/>
    </source>
</evidence>
<proteinExistence type="inferred from homology"/>
<evidence type="ECO:0000256" key="9">
    <source>
        <dbReference type="PROSITE-ProRule" id="PRU01100"/>
    </source>
</evidence>
<evidence type="ECO:0000313" key="12">
    <source>
        <dbReference type="EMBL" id="MVT10534.1"/>
    </source>
</evidence>
<protein>
    <submittedName>
        <fullName evidence="12">Glycosyltransferase</fullName>
    </submittedName>
</protein>
<dbReference type="SUPFAM" id="SSF51445">
    <property type="entry name" value="(Trans)glycosidases"/>
    <property type="match status" value="2"/>
</dbReference>
<dbReference type="PANTHER" id="PTHR43867:SF2">
    <property type="entry name" value="CELLULOSE SYNTHASE CATALYTIC SUBUNIT A [UDP-FORMING]"/>
    <property type="match status" value="1"/>
</dbReference>
<dbReference type="InterPro" id="IPR022790">
    <property type="entry name" value="GH26_dom"/>
</dbReference>
<keyword evidence="3 12" id="KW-0808">Transferase</keyword>
<reference evidence="12 13" key="1">
    <citation type="submission" date="2019-12" db="EMBL/GenBank/DDBJ databases">
        <title>Chitinophaga sp. strain ysch24 (GDMCC 1.1355), whole genome shotgun sequence.</title>
        <authorList>
            <person name="Zhang X."/>
        </authorList>
    </citation>
    <scope>NUCLEOTIDE SEQUENCE [LARGE SCALE GENOMIC DNA]</scope>
    <source>
        <strain evidence="13">ysch24</strain>
    </source>
</reference>
<name>A0A7K1U834_9BACT</name>
<dbReference type="SUPFAM" id="SSF53448">
    <property type="entry name" value="Nucleotide-diphospho-sugar transferases"/>
    <property type="match status" value="1"/>
</dbReference>
<feature type="transmembrane region" description="Helical" evidence="10">
    <location>
        <begin position="332"/>
        <end position="355"/>
    </location>
</feature>
<keyword evidence="2" id="KW-0328">Glycosyltransferase</keyword>
<keyword evidence="4 10" id="KW-0812">Transmembrane</keyword>
<keyword evidence="8 9" id="KW-0326">Glycosidase</keyword>
<dbReference type="GO" id="GO:0016758">
    <property type="term" value="F:hexosyltransferase activity"/>
    <property type="evidence" value="ECO:0007669"/>
    <property type="project" value="TreeGrafter"/>
</dbReference>
<keyword evidence="7 10" id="KW-0472">Membrane</keyword>
<organism evidence="12 13">
    <name type="scientific">Chitinophaga tropicalis</name>
    <dbReference type="NCBI Taxonomy" id="2683588"/>
    <lineage>
        <taxon>Bacteria</taxon>
        <taxon>Pseudomonadati</taxon>
        <taxon>Bacteroidota</taxon>
        <taxon>Chitinophagia</taxon>
        <taxon>Chitinophagales</taxon>
        <taxon>Chitinophagaceae</taxon>
        <taxon>Chitinophaga</taxon>
    </lineage>
</organism>
<feature type="active site" description="Proton donor" evidence="9">
    <location>
        <position position="655"/>
    </location>
</feature>
<feature type="domain" description="GH26" evidence="11">
    <location>
        <begin position="521"/>
        <end position="821"/>
    </location>
</feature>
<dbReference type="Proteomes" id="UP000461730">
    <property type="component" value="Unassembled WGS sequence"/>
</dbReference>
<evidence type="ECO:0000256" key="8">
    <source>
        <dbReference type="ARBA" id="ARBA00023295"/>
    </source>
</evidence>
<comment type="subcellular location">
    <subcellularLocation>
        <location evidence="1">Membrane</location>
        <topology evidence="1">Multi-pass membrane protein</topology>
    </subcellularLocation>
</comment>
<keyword evidence="5 9" id="KW-0378">Hydrolase</keyword>
<evidence type="ECO:0000259" key="11">
    <source>
        <dbReference type="PROSITE" id="PS51764"/>
    </source>
</evidence>
<dbReference type="GO" id="GO:0005886">
    <property type="term" value="C:plasma membrane"/>
    <property type="evidence" value="ECO:0007669"/>
    <property type="project" value="TreeGrafter"/>
</dbReference>
<keyword evidence="13" id="KW-1185">Reference proteome</keyword>
<evidence type="ECO:0000256" key="7">
    <source>
        <dbReference type="ARBA" id="ARBA00023136"/>
    </source>
</evidence>
<dbReference type="AlphaFoldDB" id="A0A7K1U834"/>
<feature type="transmembrane region" description="Helical" evidence="10">
    <location>
        <begin position="12"/>
        <end position="32"/>
    </location>
</feature>
<gene>
    <name evidence="12" type="ORF">GO493_19835</name>
</gene>
<feature type="active site" description="Nucleophile" evidence="9">
    <location>
        <position position="759"/>
    </location>
</feature>
<feature type="transmembrane region" description="Helical" evidence="10">
    <location>
        <begin position="304"/>
        <end position="325"/>
    </location>
</feature>
<evidence type="ECO:0000256" key="10">
    <source>
        <dbReference type="SAM" id="Phobius"/>
    </source>
</evidence>
<dbReference type="Gene3D" id="3.90.550.10">
    <property type="entry name" value="Spore Coat Polysaccharide Biosynthesis Protein SpsA, Chain A"/>
    <property type="match status" value="1"/>
</dbReference>
<feature type="transmembrane region" description="Helical" evidence="10">
    <location>
        <begin position="412"/>
        <end position="432"/>
    </location>
</feature>
<sequence>MAVFLYRLFDPANIGNAALYWLLMAAVIFYCLKVLHEWYHYFYISVPSAPENLSKPTVDILTTFFPGEPYEMVVETLTAIQAITYPHTTWLCDEADDPYLKEICRQLGVRHITRDNRIDAKAGNINNALQYATGELCVVLDPDHVPFPEFLDTVVPYFADPQVGFVQVVQAYSNIGDSIIAKGAAQQTFQFYGPMMMTMHSYGTVQAIGANCTFRRSALDTIGGHAPGLAEDMHTAMKLHAKGWKSVYVPVVLTLGLVPSTLPAYYKQQLKWARGTFELLVTTFPRLFRKFTWRQKLHYGTLPFHYFSGVIYLINFLVPALSLFLDIIPFRYDLVTFTITGLPFVSIIILARHFVQRWVMAEEESGFHVVGGLLLIGTWWIYILALVYTIIRKKVPYIPTPKGDGDKPGWKLFLPNALVFCITLAAIIYGLWFDWNPYSWVMAGIAAVNCLIMLFNLLAGNIREPRETLQPGTTKATFFSYYFAFKIWLWKLRHNLYVVVRKMAMPLTLIICAVAAWFLHEEAKPPVVPLRRPIVAEKVFYTGIFSPPDTSGLTSMLQVNSYNRMMGSRFNIISCYIPWGDAPQCSLPDSLMKTIYETGAIPMITWEPWTTLFKGRTSQNLLQDVILGRFDGYLGKFARQLKALDRPVFLRFAHEPGNPVYPWAAPENNMAAYVQAWRYVHDFFDNTGAHNVIWVWNPWKPETAAGYFPGRDYVDWLAVTILNYGHTYPGGEWYSFRQLYTPFHDLSLFRSGIPVMVAETGSLATEGNQELWLKEAFHDIEHTFKEVKAAVLFNSAFDRNNPDRQSLDWKLQQPAALLSAFDSMQNSKEPVNRMLSTFLHPTPTREYPVFPDTLRGSIYSKGIPWFRNSHTLTRKEVLKDFNAMKELGINTIRRYGPGIYDHNILSAAEELNINVQYGFWMPDSITPETAHRFKAIVTAAIEKKQHNKKIIGWHLGNNCWSKLKQRYVKPALLLHQDEYLLWLKDLVQHIRSIDPGRPVTLDIPADSQVNVTIKTFENAVPGIAAFGLTVPEKKHTPVIPSGNMPCFISGINADRYITMNSTKPVFISAWQDEQTKNAVSFNGLLTHKWLFKPEYFQLAHYWNKDIASYPMPVVKILRPVQITEPGTTLSYHAMIYEQGQWKLKSAVYNQLYFKWFLYKTDRWGNAFYMRLAGSGPDIDIIIPEDPELYRLYLVVSHGKYAVTTHSVLNTPWDR</sequence>
<dbReference type="InterPro" id="IPR029044">
    <property type="entry name" value="Nucleotide-diphossugar_trans"/>
</dbReference>
<dbReference type="Gene3D" id="3.20.20.80">
    <property type="entry name" value="Glycosidases"/>
    <property type="match status" value="2"/>
</dbReference>
<dbReference type="InterPro" id="IPR017853">
    <property type="entry name" value="GH"/>
</dbReference>
<dbReference type="CDD" id="cd06421">
    <property type="entry name" value="CESA_CelA_like"/>
    <property type="match status" value="1"/>
</dbReference>
<evidence type="ECO:0000256" key="3">
    <source>
        <dbReference type="ARBA" id="ARBA00022679"/>
    </source>
</evidence>
<feature type="transmembrane region" description="Helical" evidence="10">
    <location>
        <begin position="247"/>
        <end position="266"/>
    </location>
</feature>
<evidence type="ECO:0000313" key="13">
    <source>
        <dbReference type="Proteomes" id="UP000461730"/>
    </source>
</evidence>
<dbReference type="GO" id="GO:0004553">
    <property type="term" value="F:hydrolase activity, hydrolyzing O-glycosyl compounds"/>
    <property type="evidence" value="ECO:0007669"/>
    <property type="project" value="InterPro"/>
</dbReference>
<dbReference type="PROSITE" id="PS51764">
    <property type="entry name" value="GH26"/>
    <property type="match status" value="1"/>
</dbReference>
<comment type="caution">
    <text evidence="12">The sequence shown here is derived from an EMBL/GenBank/DDBJ whole genome shotgun (WGS) entry which is preliminary data.</text>
</comment>
<feature type="transmembrane region" description="Helical" evidence="10">
    <location>
        <begin position="438"/>
        <end position="459"/>
    </location>
</feature>